<organism evidence="3 4">
    <name type="scientific">Ruminococcus flavefaciens 007c</name>
    <dbReference type="NCBI Taxonomy" id="1341157"/>
    <lineage>
        <taxon>Bacteria</taxon>
        <taxon>Bacillati</taxon>
        <taxon>Bacillota</taxon>
        <taxon>Clostridia</taxon>
        <taxon>Eubacteriales</taxon>
        <taxon>Oscillospiraceae</taxon>
        <taxon>Ruminococcus</taxon>
    </lineage>
</organism>
<gene>
    <name evidence="3" type="ORF">RF007C_15255</name>
</gene>
<evidence type="ECO:0000313" key="3">
    <source>
        <dbReference type="EMBL" id="EWM52969.1"/>
    </source>
</evidence>
<dbReference type="InterPro" id="IPR027383">
    <property type="entry name" value="Znf_put"/>
</dbReference>
<proteinExistence type="predicted"/>
<keyword evidence="1" id="KW-1133">Transmembrane helix</keyword>
<feature type="transmembrane region" description="Helical" evidence="1">
    <location>
        <begin position="71"/>
        <end position="94"/>
    </location>
</feature>
<dbReference type="Pfam" id="PF13490">
    <property type="entry name" value="zf-HC2"/>
    <property type="match status" value="1"/>
</dbReference>
<comment type="caution">
    <text evidence="3">The sequence shown here is derived from an EMBL/GenBank/DDBJ whole genome shotgun (WGS) entry which is preliminary data.</text>
</comment>
<keyword evidence="4" id="KW-1185">Reference proteome</keyword>
<accession>W7UN02</accession>
<evidence type="ECO:0000256" key="1">
    <source>
        <dbReference type="SAM" id="Phobius"/>
    </source>
</evidence>
<evidence type="ECO:0000259" key="2">
    <source>
        <dbReference type="Pfam" id="PF13490"/>
    </source>
</evidence>
<feature type="domain" description="Putative zinc-finger" evidence="2">
    <location>
        <begin position="3"/>
        <end position="36"/>
    </location>
</feature>
<dbReference type="RefSeq" id="WP_051456654.1">
    <property type="nucleotide sequence ID" value="NZ_ATAX01000028.1"/>
</dbReference>
<sequence length="248" mass="29024">MKCNIVKDLLPLYCDNLTSEDSNEEIEKHLSECADCKAVYESMNKKEENIEVPEKDVKPLKKVKKRTKLKIIATVLGTAVVLFGVFMFVFWGVVPINSEKLHYTVEVKEVKTYMAKSDELDENGEYIMEYRTEFSDDFYPIPEGVKVKTEKWIDFEFTGDCSCTNERTDSKYVPFVNDKGVNDFILHEHLWIYPVVKLPFDDRGKYPNQYLWGTNDVKEGSTLTIHYRDKTETIDLYKLYQDTVKNQK</sequence>
<reference evidence="3 4" key="1">
    <citation type="journal article" date="2014" name="PLoS ONE">
        <title>Rumen cellulosomics: divergent fiber-degrading strategies revealed by comparative genome-wide analysis of six ruminococcal strains.</title>
        <authorList>
            <person name="Dassa B."/>
            <person name="Borovok I."/>
            <person name="Ruimy-Israeli V."/>
            <person name="Lamed R."/>
            <person name="Flint H.J."/>
            <person name="Duncan S.H."/>
            <person name="Henrissat B."/>
            <person name="Coutinho P."/>
            <person name="Morrison M."/>
            <person name="Mosoni P."/>
            <person name="Yeoman C.J."/>
            <person name="White B.A."/>
            <person name="Bayer E.A."/>
        </authorList>
    </citation>
    <scope>NUCLEOTIDE SEQUENCE [LARGE SCALE GENOMIC DNA]</scope>
    <source>
        <strain evidence="3 4">007c</strain>
    </source>
</reference>
<dbReference type="EMBL" id="ATAX01000028">
    <property type="protein sequence ID" value="EWM52969.1"/>
    <property type="molecule type" value="Genomic_DNA"/>
</dbReference>
<dbReference type="OrthoDB" id="6194834at2"/>
<keyword evidence="1" id="KW-0812">Transmembrane</keyword>
<keyword evidence="1" id="KW-0472">Membrane</keyword>
<evidence type="ECO:0000313" key="4">
    <source>
        <dbReference type="Proteomes" id="UP000019365"/>
    </source>
</evidence>
<dbReference type="eggNOG" id="COG5660">
    <property type="taxonomic scope" value="Bacteria"/>
</dbReference>
<dbReference type="PATRIC" id="fig|1341157.4.peg.2449"/>
<protein>
    <recommendedName>
        <fullName evidence="2">Putative zinc-finger domain-containing protein</fullName>
    </recommendedName>
</protein>
<dbReference type="AlphaFoldDB" id="W7UN02"/>
<name>W7UN02_RUMFL</name>
<dbReference type="Proteomes" id="UP000019365">
    <property type="component" value="Unassembled WGS sequence"/>
</dbReference>